<evidence type="ECO:0000256" key="5">
    <source>
        <dbReference type="ARBA" id="ARBA00023133"/>
    </source>
</evidence>
<keyword evidence="5" id="KW-0350">Heme biosynthesis</keyword>
<feature type="binding site" evidence="10">
    <location>
        <position position="209"/>
    </location>
    <ligand>
        <name>5-aminolevulinate</name>
        <dbReference type="ChEBI" id="CHEBI:356416"/>
        <label>1</label>
    </ligand>
</feature>
<evidence type="ECO:0000256" key="11">
    <source>
        <dbReference type="PIRSR" id="PIRSR001415-3"/>
    </source>
</evidence>
<dbReference type="InterPro" id="IPR030656">
    <property type="entry name" value="ALAD_AS"/>
</dbReference>
<evidence type="ECO:0000256" key="8">
    <source>
        <dbReference type="ARBA" id="ARBA00047651"/>
    </source>
</evidence>
<dbReference type="GO" id="GO:0008270">
    <property type="term" value="F:zinc ion binding"/>
    <property type="evidence" value="ECO:0007669"/>
    <property type="project" value="TreeGrafter"/>
</dbReference>
<dbReference type="PROSITE" id="PS00169">
    <property type="entry name" value="D_ALA_DEHYDRATASE"/>
    <property type="match status" value="1"/>
</dbReference>
<dbReference type="InterPro" id="IPR001731">
    <property type="entry name" value="ALAD"/>
</dbReference>
<evidence type="ECO:0000256" key="4">
    <source>
        <dbReference type="ARBA" id="ARBA00020771"/>
    </source>
</evidence>
<feature type="active site" description="Schiff-base intermediate with substrate" evidence="9">
    <location>
        <position position="257"/>
    </location>
</feature>
<feature type="binding site" evidence="11">
    <location>
        <position position="123"/>
    </location>
    <ligand>
        <name>Zn(2+)</name>
        <dbReference type="ChEBI" id="CHEBI:29105"/>
        <note>catalytic</note>
    </ligand>
</feature>
<feature type="binding site" evidence="10">
    <location>
        <position position="322"/>
    </location>
    <ligand>
        <name>5-aminolevulinate</name>
        <dbReference type="ChEBI" id="CHEBI:356416"/>
        <label>2</label>
    </ligand>
</feature>
<comment type="subunit">
    <text evidence="12">Homooctamer.</text>
</comment>
<feature type="binding site" evidence="10">
    <location>
        <position position="283"/>
    </location>
    <ligand>
        <name>5-aminolevulinate</name>
        <dbReference type="ChEBI" id="CHEBI:356416"/>
        <label>2</label>
    </ligand>
</feature>
<evidence type="ECO:0000313" key="14">
    <source>
        <dbReference type="EMBL" id="PZQ45104.1"/>
    </source>
</evidence>
<evidence type="ECO:0000313" key="15">
    <source>
        <dbReference type="Proteomes" id="UP000249417"/>
    </source>
</evidence>
<sequence>MSSDRFPHVRMRRLRRTESMRDMVRENYLHAHDMIVPLFVEENITERQPLSSMPGVFRETEKSLEAKVKDIAASGVRGVMLFGVSHNKDHTGSDSIDPNGLLARMINRAKNAAPELSVIADVCFCEYTDHGHCGPLCAKGDVDNDRTIENIAMQSVVCCEAGADMIAPSGMMDGQVSAIRHALDVTGFSDIPIMAYAAKFASCFYGPFRDAAGCALGQMPNVRKDRKSYQMDPANVREALRDAMLDEREGADMLMVKPGMAYLDVLAKLRQQSQLPLAVYQVSGEYAMLKFAAQAGALNYQDAMMESLLAFKRAGADMILTYAGAEAARFLKDGTPF</sequence>
<keyword evidence="11" id="KW-0862">Zinc</keyword>
<dbReference type="InterPro" id="IPR013785">
    <property type="entry name" value="Aldolase_TIM"/>
</dbReference>
<name>A0A2W5MWB8_9BACT</name>
<dbReference type="Proteomes" id="UP000249417">
    <property type="component" value="Unassembled WGS sequence"/>
</dbReference>
<dbReference type="GO" id="GO:0005829">
    <property type="term" value="C:cytosol"/>
    <property type="evidence" value="ECO:0007669"/>
    <property type="project" value="TreeGrafter"/>
</dbReference>
<dbReference type="SMART" id="SM01004">
    <property type="entry name" value="ALAD"/>
    <property type="match status" value="1"/>
</dbReference>
<dbReference type="PANTHER" id="PTHR11458:SF1">
    <property type="entry name" value="DELTA-AMINOLEVULINIC ACID DEHYDRATASE"/>
    <property type="match status" value="1"/>
</dbReference>
<feature type="active site" description="Schiff-base intermediate with substrate" evidence="9">
    <location>
        <position position="199"/>
    </location>
</feature>
<dbReference type="GO" id="GO:0004655">
    <property type="term" value="F:porphobilinogen synthase activity"/>
    <property type="evidence" value="ECO:0007669"/>
    <property type="project" value="UniProtKB-EC"/>
</dbReference>
<comment type="pathway">
    <text evidence="1">Porphyrin-containing compound metabolism; protoporphyrin-IX biosynthesis; coproporphyrinogen-III from 5-aminolevulinate: step 1/4.</text>
</comment>
<dbReference type="UniPathway" id="UPA00251">
    <property type="reaction ID" value="UER00318"/>
</dbReference>
<dbReference type="EC" id="4.2.1.24" evidence="3 12"/>
<dbReference type="EMBL" id="QFQB01000063">
    <property type="protein sequence ID" value="PZQ45104.1"/>
    <property type="molecule type" value="Genomic_DNA"/>
</dbReference>
<evidence type="ECO:0000256" key="10">
    <source>
        <dbReference type="PIRSR" id="PIRSR001415-2"/>
    </source>
</evidence>
<feature type="binding site" evidence="11">
    <location>
        <position position="133"/>
    </location>
    <ligand>
        <name>Zn(2+)</name>
        <dbReference type="ChEBI" id="CHEBI:29105"/>
        <note>catalytic</note>
    </ligand>
</feature>
<organism evidence="14 15">
    <name type="scientific">Micavibrio aeruginosavorus</name>
    <dbReference type="NCBI Taxonomy" id="349221"/>
    <lineage>
        <taxon>Bacteria</taxon>
        <taxon>Pseudomonadati</taxon>
        <taxon>Bdellovibrionota</taxon>
        <taxon>Bdellovibrionia</taxon>
        <taxon>Bdellovibrionales</taxon>
        <taxon>Pseudobdellovibrionaceae</taxon>
        <taxon>Micavibrio</taxon>
    </lineage>
</organism>
<reference evidence="14 15" key="1">
    <citation type="submission" date="2017-08" db="EMBL/GenBank/DDBJ databases">
        <title>Infants hospitalized years apart are colonized by the same room-sourced microbial strains.</title>
        <authorList>
            <person name="Brooks B."/>
            <person name="Olm M.R."/>
            <person name="Firek B.A."/>
            <person name="Baker R."/>
            <person name="Thomas B.C."/>
            <person name="Morowitz M.J."/>
            <person name="Banfield J.F."/>
        </authorList>
    </citation>
    <scope>NUCLEOTIDE SEQUENCE [LARGE SCALE GENOMIC DNA]</scope>
    <source>
        <strain evidence="14">S2_005_002_R2_29</strain>
    </source>
</reference>
<dbReference type="Pfam" id="PF00490">
    <property type="entry name" value="ALAD"/>
    <property type="match status" value="1"/>
</dbReference>
<gene>
    <name evidence="14" type="ORF">DI551_08435</name>
</gene>
<feature type="binding site" evidence="11">
    <location>
        <position position="125"/>
    </location>
    <ligand>
        <name>Zn(2+)</name>
        <dbReference type="ChEBI" id="CHEBI:29105"/>
        <note>catalytic</note>
    </ligand>
</feature>
<comment type="caution">
    <text evidence="14">The sequence shown here is derived from an EMBL/GenBank/DDBJ whole genome shotgun (WGS) entry which is preliminary data.</text>
</comment>
<evidence type="ECO:0000256" key="7">
    <source>
        <dbReference type="ARBA" id="ARBA00023244"/>
    </source>
</evidence>
<dbReference type="NCBIfam" id="NF006762">
    <property type="entry name" value="PRK09283.1"/>
    <property type="match status" value="1"/>
</dbReference>
<dbReference type="Gene3D" id="3.20.20.70">
    <property type="entry name" value="Aldolase class I"/>
    <property type="match status" value="1"/>
</dbReference>
<keyword evidence="6 12" id="KW-0456">Lyase</keyword>
<evidence type="ECO:0000256" key="13">
    <source>
        <dbReference type="RuleBase" id="RU004161"/>
    </source>
</evidence>
<dbReference type="PANTHER" id="PTHR11458">
    <property type="entry name" value="DELTA-AMINOLEVULINIC ACID DEHYDRATASE"/>
    <property type="match status" value="1"/>
</dbReference>
<dbReference type="GO" id="GO:0006782">
    <property type="term" value="P:protoporphyrinogen IX biosynthetic process"/>
    <property type="evidence" value="ECO:0007669"/>
    <property type="project" value="UniProtKB-UniPathway"/>
</dbReference>
<proteinExistence type="inferred from homology"/>
<keyword evidence="11" id="KW-0479">Metal-binding</keyword>
<dbReference type="CDD" id="cd00384">
    <property type="entry name" value="ALAD_PBGS"/>
    <property type="match status" value="1"/>
</dbReference>
<evidence type="ECO:0000256" key="3">
    <source>
        <dbReference type="ARBA" id="ARBA00012053"/>
    </source>
</evidence>
<feature type="binding site" evidence="10">
    <location>
        <position position="226"/>
    </location>
    <ligand>
        <name>5-aminolevulinate</name>
        <dbReference type="ChEBI" id="CHEBI:356416"/>
        <label>1</label>
    </ligand>
</feature>
<dbReference type="FunFam" id="3.20.20.70:FF:000019">
    <property type="entry name" value="Delta-aminolevulinic acid dehydratase"/>
    <property type="match status" value="1"/>
</dbReference>
<comment type="similarity">
    <text evidence="2 13">Belongs to the ALAD family.</text>
</comment>
<dbReference type="SUPFAM" id="SSF51569">
    <property type="entry name" value="Aldolase"/>
    <property type="match status" value="1"/>
</dbReference>
<evidence type="ECO:0000256" key="6">
    <source>
        <dbReference type="ARBA" id="ARBA00023239"/>
    </source>
</evidence>
<protein>
    <recommendedName>
        <fullName evidence="4 12">Delta-aminolevulinic acid dehydratase</fullName>
        <ecNumber evidence="3 12">4.2.1.24</ecNumber>
    </recommendedName>
</protein>
<keyword evidence="7 12" id="KW-0627">Porphyrin biosynthesis</keyword>
<evidence type="ECO:0000256" key="1">
    <source>
        <dbReference type="ARBA" id="ARBA00004694"/>
    </source>
</evidence>
<dbReference type="PRINTS" id="PR00144">
    <property type="entry name" value="DALDHYDRTASE"/>
</dbReference>
<evidence type="ECO:0000256" key="9">
    <source>
        <dbReference type="PIRSR" id="PIRSR001415-1"/>
    </source>
</evidence>
<evidence type="ECO:0000256" key="12">
    <source>
        <dbReference type="RuleBase" id="RU000515"/>
    </source>
</evidence>
<dbReference type="AlphaFoldDB" id="A0A2W5MWB8"/>
<comment type="catalytic activity">
    <reaction evidence="8 12">
        <text>2 5-aminolevulinate = porphobilinogen + 2 H2O + H(+)</text>
        <dbReference type="Rhea" id="RHEA:24064"/>
        <dbReference type="ChEBI" id="CHEBI:15377"/>
        <dbReference type="ChEBI" id="CHEBI:15378"/>
        <dbReference type="ChEBI" id="CHEBI:58126"/>
        <dbReference type="ChEBI" id="CHEBI:356416"/>
        <dbReference type="EC" id="4.2.1.24"/>
    </reaction>
</comment>
<evidence type="ECO:0000256" key="2">
    <source>
        <dbReference type="ARBA" id="ARBA00008055"/>
    </source>
</evidence>
<dbReference type="PIRSF" id="PIRSF001415">
    <property type="entry name" value="Porphbilin_synth"/>
    <property type="match status" value="1"/>
</dbReference>
<accession>A0A2W5MWB8</accession>